<dbReference type="EMBL" id="JAMKFB020000019">
    <property type="protein sequence ID" value="KAL0166129.1"/>
    <property type="molecule type" value="Genomic_DNA"/>
</dbReference>
<dbReference type="SUPFAM" id="SSF47220">
    <property type="entry name" value="alpha-catenin/vinculin-like"/>
    <property type="match status" value="1"/>
</dbReference>
<evidence type="ECO:0000256" key="2">
    <source>
        <dbReference type="ARBA" id="ARBA00022490"/>
    </source>
</evidence>
<gene>
    <name evidence="3" type="ORF">M9458_037973</name>
</gene>
<comment type="subcellular location">
    <subcellularLocation>
        <location evidence="1">Cytoplasm</location>
    </subcellularLocation>
</comment>
<dbReference type="PANTHER" id="PTHR46342">
    <property type="entry name" value="ALPHA-CATULIN"/>
    <property type="match status" value="1"/>
</dbReference>
<name>A0ABD0NW73_CIRMR</name>
<feature type="non-terminal residue" evidence="3">
    <location>
        <position position="63"/>
    </location>
</feature>
<proteinExistence type="predicted"/>
<dbReference type="InterPro" id="IPR036723">
    <property type="entry name" value="Alpha-catenin/vinculin-like_sf"/>
</dbReference>
<evidence type="ECO:0000256" key="1">
    <source>
        <dbReference type="ARBA" id="ARBA00004496"/>
    </source>
</evidence>
<dbReference type="Proteomes" id="UP001529510">
    <property type="component" value="Unassembled WGS sequence"/>
</dbReference>
<evidence type="ECO:0000313" key="4">
    <source>
        <dbReference type="Proteomes" id="UP001529510"/>
    </source>
</evidence>
<keyword evidence="2" id="KW-0963">Cytoplasm</keyword>
<comment type="caution">
    <text evidence="3">The sequence shown here is derived from an EMBL/GenBank/DDBJ whole genome shotgun (WGS) entry which is preliminary data.</text>
</comment>
<dbReference type="PANTHER" id="PTHR46342:SF1">
    <property type="entry name" value="ALPHA-CATULIN"/>
    <property type="match status" value="1"/>
</dbReference>
<feature type="non-terminal residue" evidence="3">
    <location>
        <position position="1"/>
    </location>
</feature>
<dbReference type="AlphaFoldDB" id="A0ABD0NW73"/>
<organism evidence="3 4">
    <name type="scientific">Cirrhinus mrigala</name>
    <name type="common">Mrigala</name>
    <dbReference type="NCBI Taxonomy" id="683832"/>
    <lineage>
        <taxon>Eukaryota</taxon>
        <taxon>Metazoa</taxon>
        <taxon>Chordata</taxon>
        <taxon>Craniata</taxon>
        <taxon>Vertebrata</taxon>
        <taxon>Euteleostomi</taxon>
        <taxon>Actinopterygii</taxon>
        <taxon>Neopterygii</taxon>
        <taxon>Teleostei</taxon>
        <taxon>Ostariophysi</taxon>
        <taxon>Cypriniformes</taxon>
        <taxon>Cyprinidae</taxon>
        <taxon>Labeoninae</taxon>
        <taxon>Labeonini</taxon>
        <taxon>Cirrhinus</taxon>
    </lineage>
</organism>
<keyword evidence="4" id="KW-1185">Reference proteome</keyword>
<sequence>ITTLINHKDKLKKTEKTLRAIQRVGQAVSVAVGRFVAVGEAIAAENEDLKDEMGLACFEARRA</sequence>
<protein>
    <submittedName>
        <fullName evidence="3">Uncharacterized protein</fullName>
    </submittedName>
</protein>
<dbReference type="Gene3D" id="1.20.120.230">
    <property type="entry name" value="Alpha-catenin/vinculin-like"/>
    <property type="match status" value="1"/>
</dbReference>
<reference evidence="3 4" key="1">
    <citation type="submission" date="2024-05" db="EMBL/GenBank/DDBJ databases">
        <title>Genome sequencing and assembly of Indian major carp, Cirrhinus mrigala (Hamilton, 1822).</title>
        <authorList>
            <person name="Mohindra V."/>
            <person name="Chowdhury L.M."/>
            <person name="Lal K."/>
            <person name="Jena J.K."/>
        </authorList>
    </citation>
    <scope>NUCLEOTIDE SEQUENCE [LARGE SCALE GENOMIC DNA]</scope>
    <source>
        <strain evidence="3">CM1030</strain>
        <tissue evidence="3">Blood</tissue>
    </source>
</reference>
<dbReference type="GO" id="GO:0005737">
    <property type="term" value="C:cytoplasm"/>
    <property type="evidence" value="ECO:0007669"/>
    <property type="project" value="UniProtKB-SubCell"/>
</dbReference>
<dbReference type="InterPro" id="IPR030045">
    <property type="entry name" value="CTNNAL1"/>
</dbReference>
<accession>A0ABD0NW73</accession>
<evidence type="ECO:0000313" key="3">
    <source>
        <dbReference type="EMBL" id="KAL0166129.1"/>
    </source>
</evidence>